<dbReference type="EMBL" id="JAKIXB020000016">
    <property type="protein sequence ID" value="KAL1601319.1"/>
    <property type="molecule type" value="Genomic_DNA"/>
</dbReference>
<gene>
    <name evidence="2" type="ORF">SLS59_005473</name>
</gene>
<accession>A0ABR3RB24</accession>
<feature type="region of interest" description="Disordered" evidence="1">
    <location>
        <begin position="249"/>
        <end position="282"/>
    </location>
</feature>
<dbReference type="Proteomes" id="UP001521222">
    <property type="component" value="Unassembled WGS sequence"/>
</dbReference>
<feature type="compositionally biased region" description="Polar residues" evidence="1">
    <location>
        <begin position="322"/>
        <end position="358"/>
    </location>
</feature>
<evidence type="ECO:0000313" key="2">
    <source>
        <dbReference type="EMBL" id="KAL1601319.1"/>
    </source>
</evidence>
<proteinExistence type="predicted"/>
<evidence type="ECO:0000313" key="3">
    <source>
        <dbReference type="Proteomes" id="UP001521222"/>
    </source>
</evidence>
<sequence>MAQSLASLATPQDMMPLYSIGGPGPHHRSIHNQQYPQLETKFAYPELDAKSAYASDWTTPYGEDTPLIDNYSFEQSPTYLPGPTQATGANAYSPHYRWTHPAARSSQPMTGYHSDYGHSYISTGLPYLDTDVRSTPAAEPISPLNMSSLQLTLPERPRQRQLQPTEVPITPRRRLPAPQPNPGHGLHHALDQQQGQRLRSTQTIATPSFSNATPSYTTTGLFAKPLLPWTAANENLMNAVNEAASATMQPPSTVPAATNTADTSPTFLPTTTSADNTSSSADTVPRTALNFGTLPLLDPSIPLTVPTPPAYSNFRESRDLSASETQLSRNGSSSSLYTYDGTSRRPSYAGENTSSSLVSGHRYTPLSQPTDAPPMRNLTQESFETHDVPAHRASTSNLNASF</sequence>
<reference evidence="2 3" key="1">
    <citation type="submission" date="2024-02" db="EMBL/GenBank/DDBJ databases">
        <title>De novo assembly and annotation of 12 fungi associated with fruit tree decline syndrome in Ontario, Canada.</title>
        <authorList>
            <person name="Sulman M."/>
            <person name="Ellouze W."/>
            <person name="Ilyukhin E."/>
        </authorList>
    </citation>
    <scope>NUCLEOTIDE SEQUENCE [LARGE SCALE GENOMIC DNA]</scope>
    <source>
        <strain evidence="2 3">M97-236</strain>
    </source>
</reference>
<name>A0ABR3RB24_9PLEO</name>
<feature type="region of interest" description="Disordered" evidence="1">
    <location>
        <begin position="156"/>
        <end position="200"/>
    </location>
</feature>
<comment type="caution">
    <text evidence="2">The sequence shown here is derived from an EMBL/GenBank/DDBJ whole genome shotgun (WGS) entry which is preliminary data.</text>
</comment>
<protein>
    <submittedName>
        <fullName evidence="2">Uncharacterized protein</fullName>
    </submittedName>
</protein>
<feature type="compositionally biased region" description="Low complexity" evidence="1">
    <location>
        <begin position="270"/>
        <end position="282"/>
    </location>
</feature>
<feature type="region of interest" description="Disordered" evidence="1">
    <location>
        <begin position="308"/>
        <end position="377"/>
    </location>
</feature>
<feature type="compositionally biased region" description="Polar residues" evidence="1">
    <location>
        <begin position="249"/>
        <end position="269"/>
    </location>
</feature>
<evidence type="ECO:0000256" key="1">
    <source>
        <dbReference type="SAM" id="MobiDB-lite"/>
    </source>
</evidence>
<organism evidence="2 3">
    <name type="scientific">Nothophoma quercina</name>
    <dbReference type="NCBI Taxonomy" id="749835"/>
    <lineage>
        <taxon>Eukaryota</taxon>
        <taxon>Fungi</taxon>
        <taxon>Dikarya</taxon>
        <taxon>Ascomycota</taxon>
        <taxon>Pezizomycotina</taxon>
        <taxon>Dothideomycetes</taxon>
        <taxon>Pleosporomycetidae</taxon>
        <taxon>Pleosporales</taxon>
        <taxon>Pleosporineae</taxon>
        <taxon>Didymellaceae</taxon>
        <taxon>Nothophoma</taxon>
    </lineage>
</organism>
<keyword evidence="3" id="KW-1185">Reference proteome</keyword>
<feature type="compositionally biased region" description="Polar residues" evidence="1">
    <location>
        <begin position="191"/>
        <end position="200"/>
    </location>
</feature>